<dbReference type="EMBL" id="EU016659">
    <property type="protein sequence ID" value="ABZ09828.1"/>
    <property type="molecule type" value="Genomic_DNA"/>
</dbReference>
<name>B3TB69_9ZZZZ</name>
<protein>
    <submittedName>
        <fullName evidence="1">Uncharacterized protein</fullName>
    </submittedName>
</protein>
<dbReference type="AlphaFoldDB" id="B3TB69"/>
<accession>B3TB69</accession>
<sequence>MTAVYGPPFPIEGLLPCRYLPGDMTRGSLSLPNYPSNRITIRCVRCDRLGRYRRETLRSRYGDEIAMPDLLNILTACPNNAGLSTDRCKAHYVELAPDKG</sequence>
<evidence type="ECO:0000313" key="1">
    <source>
        <dbReference type="EMBL" id="ABZ09828.1"/>
    </source>
</evidence>
<gene>
    <name evidence="1" type="ORF">ALOHA_HF4000APKG8L7ctg1g3</name>
</gene>
<proteinExistence type="predicted"/>
<reference evidence="1" key="1">
    <citation type="journal article" date="2008" name="ISME J.">
        <title>Genomic patterns of recombination, clonal divergence and environment in marine microbial populations.</title>
        <authorList>
            <person name="Konstantinidis K.T."/>
            <person name="Delong E.F."/>
        </authorList>
    </citation>
    <scope>NUCLEOTIDE SEQUENCE</scope>
</reference>
<organism evidence="1">
    <name type="scientific">uncultured marine microorganism HF4000_APKG8L7</name>
    <dbReference type="NCBI Taxonomy" id="455556"/>
    <lineage>
        <taxon>unclassified sequences</taxon>
        <taxon>environmental samples</taxon>
    </lineage>
</organism>